<keyword evidence="2" id="KW-1185">Reference proteome</keyword>
<dbReference type="AlphaFoldDB" id="A0A0D0DPM9"/>
<dbReference type="Proteomes" id="UP000054538">
    <property type="component" value="Unassembled WGS sequence"/>
</dbReference>
<name>A0A0D0DPM9_9AGAM</name>
<protein>
    <submittedName>
        <fullName evidence="1">Uncharacterized protein</fullName>
    </submittedName>
</protein>
<gene>
    <name evidence="1" type="ORF">PAXRUDRAFT_485451</name>
</gene>
<dbReference type="HOGENOM" id="CLU_2942447_0_0_1"/>
<dbReference type="InParanoid" id="A0A0D0DPM9"/>
<sequence>MRVDHGAGTRTVDPGMVARAGWTSCLCKRRPGDFGGIGGLPMTRFVTWNERKCILFVCFP</sequence>
<accession>A0A0D0DPM9</accession>
<dbReference type="EMBL" id="KN825143">
    <property type="protein sequence ID" value="KIK93933.1"/>
    <property type="molecule type" value="Genomic_DNA"/>
</dbReference>
<reference evidence="1 2" key="1">
    <citation type="submission" date="2014-04" db="EMBL/GenBank/DDBJ databases">
        <authorList>
            <consortium name="DOE Joint Genome Institute"/>
            <person name="Kuo A."/>
            <person name="Kohler A."/>
            <person name="Jargeat P."/>
            <person name="Nagy L.G."/>
            <person name="Floudas D."/>
            <person name="Copeland A."/>
            <person name="Barry K.W."/>
            <person name="Cichocki N."/>
            <person name="Veneault-Fourrey C."/>
            <person name="LaButti K."/>
            <person name="Lindquist E.A."/>
            <person name="Lipzen A."/>
            <person name="Lundell T."/>
            <person name="Morin E."/>
            <person name="Murat C."/>
            <person name="Sun H."/>
            <person name="Tunlid A."/>
            <person name="Henrissat B."/>
            <person name="Grigoriev I.V."/>
            <person name="Hibbett D.S."/>
            <person name="Martin F."/>
            <person name="Nordberg H.P."/>
            <person name="Cantor M.N."/>
            <person name="Hua S.X."/>
        </authorList>
    </citation>
    <scope>NUCLEOTIDE SEQUENCE [LARGE SCALE GENOMIC DNA]</scope>
    <source>
        <strain evidence="1 2">Ve08.2h10</strain>
    </source>
</reference>
<proteinExistence type="predicted"/>
<organism evidence="1 2">
    <name type="scientific">Paxillus rubicundulus Ve08.2h10</name>
    <dbReference type="NCBI Taxonomy" id="930991"/>
    <lineage>
        <taxon>Eukaryota</taxon>
        <taxon>Fungi</taxon>
        <taxon>Dikarya</taxon>
        <taxon>Basidiomycota</taxon>
        <taxon>Agaricomycotina</taxon>
        <taxon>Agaricomycetes</taxon>
        <taxon>Agaricomycetidae</taxon>
        <taxon>Boletales</taxon>
        <taxon>Paxilineae</taxon>
        <taxon>Paxillaceae</taxon>
        <taxon>Paxillus</taxon>
    </lineage>
</organism>
<evidence type="ECO:0000313" key="2">
    <source>
        <dbReference type="Proteomes" id="UP000054538"/>
    </source>
</evidence>
<evidence type="ECO:0000313" key="1">
    <source>
        <dbReference type="EMBL" id="KIK93933.1"/>
    </source>
</evidence>
<reference evidence="2" key="2">
    <citation type="submission" date="2015-01" db="EMBL/GenBank/DDBJ databases">
        <title>Evolutionary Origins and Diversification of the Mycorrhizal Mutualists.</title>
        <authorList>
            <consortium name="DOE Joint Genome Institute"/>
            <consortium name="Mycorrhizal Genomics Consortium"/>
            <person name="Kohler A."/>
            <person name="Kuo A."/>
            <person name="Nagy L.G."/>
            <person name="Floudas D."/>
            <person name="Copeland A."/>
            <person name="Barry K.W."/>
            <person name="Cichocki N."/>
            <person name="Veneault-Fourrey C."/>
            <person name="LaButti K."/>
            <person name="Lindquist E.A."/>
            <person name="Lipzen A."/>
            <person name="Lundell T."/>
            <person name="Morin E."/>
            <person name="Murat C."/>
            <person name="Riley R."/>
            <person name="Ohm R."/>
            <person name="Sun H."/>
            <person name="Tunlid A."/>
            <person name="Henrissat B."/>
            <person name="Grigoriev I.V."/>
            <person name="Hibbett D.S."/>
            <person name="Martin F."/>
        </authorList>
    </citation>
    <scope>NUCLEOTIDE SEQUENCE [LARGE SCALE GENOMIC DNA]</scope>
    <source>
        <strain evidence="2">Ve08.2h10</strain>
    </source>
</reference>